<feature type="non-terminal residue" evidence="11">
    <location>
        <position position="1"/>
    </location>
</feature>
<dbReference type="Pfam" id="PF01431">
    <property type="entry name" value="Peptidase_M13"/>
    <property type="match status" value="1"/>
</dbReference>
<feature type="chain" id="PRO_5043999512" description="Endothelin-converting enzyme 1" evidence="8">
    <location>
        <begin position="25"/>
        <end position="551"/>
    </location>
</feature>
<evidence type="ECO:0000259" key="9">
    <source>
        <dbReference type="Pfam" id="PF01431"/>
    </source>
</evidence>
<keyword evidence="7" id="KW-0482">Metalloprotease</keyword>
<keyword evidence="4" id="KW-0479">Metal-binding</keyword>
<dbReference type="GO" id="GO:0046872">
    <property type="term" value="F:metal ion binding"/>
    <property type="evidence" value="ECO:0007669"/>
    <property type="project" value="UniProtKB-KW"/>
</dbReference>
<reference evidence="11" key="1">
    <citation type="submission" date="2022-11" db="EMBL/GenBank/DDBJ databases">
        <authorList>
            <person name="Morgan W.R."/>
            <person name="Tartar A."/>
        </authorList>
    </citation>
    <scope>NUCLEOTIDE SEQUENCE</scope>
    <source>
        <strain evidence="11">ARSEF 373</strain>
    </source>
</reference>
<evidence type="ECO:0000259" key="10">
    <source>
        <dbReference type="Pfam" id="PF05649"/>
    </source>
</evidence>
<evidence type="ECO:0000256" key="7">
    <source>
        <dbReference type="ARBA" id="ARBA00023049"/>
    </source>
</evidence>
<feature type="domain" description="Peptidase M13 N-terminal" evidence="10">
    <location>
        <begin position="40"/>
        <end position="110"/>
    </location>
</feature>
<dbReference type="InterPro" id="IPR008753">
    <property type="entry name" value="Peptidase_M13_N"/>
</dbReference>
<reference evidence="11" key="2">
    <citation type="journal article" date="2023" name="Microbiol Resour">
        <title>Decontamination and Annotation of the Draft Genome Sequence of the Oomycete Lagenidium giganteum ARSEF 373.</title>
        <authorList>
            <person name="Morgan W.R."/>
            <person name="Tartar A."/>
        </authorList>
    </citation>
    <scope>NUCLEOTIDE SEQUENCE</scope>
    <source>
        <strain evidence="11">ARSEF 373</strain>
    </source>
</reference>
<protein>
    <recommendedName>
        <fullName evidence="13">Endothelin-converting enzyme 1</fullName>
    </recommendedName>
</protein>
<gene>
    <name evidence="11" type="ORF">N0F65_011788</name>
</gene>
<evidence type="ECO:0000256" key="4">
    <source>
        <dbReference type="ARBA" id="ARBA00022723"/>
    </source>
</evidence>
<dbReference type="Gene3D" id="1.10.1380.10">
    <property type="entry name" value="Neutral endopeptidase , domain2"/>
    <property type="match status" value="2"/>
</dbReference>
<dbReference type="CDD" id="cd08662">
    <property type="entry name" value="M13"/>
    <property type="match status" value="1"/>
</dbReference>
<dbReference type="InterPro" id="IPR000718">
    <property type="entry name" value="Peptidase_M13"/>
</dbReference>
<keyword evidence="8" id="KW-0732">Signal</keyword>
<dbReference type="InterPro" id="IPR024079">
    <property type="entry name" value="MetalloPept_cat_dom_sf"/>
</dbReference>
<dbReference type="PANTHER" id="PTHR11733:SF167">
    <property type="entry name" value="FI17812P1-RELATED"/>
    <property type="match status" value="1"/>
</dbReference>
<dbReference type="GO" id="GO:0005886">
    <property type="term" value="C:plasma membrane"/>
    <property type="evidence" value="ECO:0007669"/>
    <property type="project" value="TreeGrafter"/>
</dbReference>
<dbReference type="AlphaFoldDB" id="A0AAV2YT71"/>
<feature type="domain" description="Peptidase M13 N-terminal" evidence="10">
    <location>
        <begin position="173"/>
        <end position="331"/>
    </location>
</feature>
<dbReference type="InterPro" id="IPR018497">
    <property type="entry name" value="Peptidase_M13_C"/>
</dbReference>
<dbReference type="Proteomes" id="UP001146120">
    <property type="component" value="Unassembled WGS sequence"/>
</dbReference>
<feature type="domain" description="Peptidase M13 C-terminal" evidence="9">
    <location>
        <begin position="406"/>
        <end position="550"/>
    </location>
</feature>
<keyword evidence="12" id="KW-1185">Reference proteome</keyword>
<evidence type="ECO:0000256" key="5">
    <source>
        <dbReference type="ARBA" id="ARBA00022801"/>
    </source>
</evidence>
<evidence type="ECO:0000256" key="3">
    <source>
        <dbReference type="ARBA" id="ARBA00022670"/>
    </source>
</evidence>
<comment type="caution">
    <text evidence="11">The sequence shown here is derived from an EMBL/GenBank/DDBJ whole genome shotgun (WGS) entry which is preliminary data.</text>
</comment>
<evidence type="ECO:0000256" key="6">
    <source>
        <dbReference type="ARBA" id="ARBA00022833"/>
    </source>
</evidence>
<dbReference type="Gene3D" id="3.40.390.10">
    <property type="entry name" value="Collagenase (Catalytic Domain)"/>
    <property type="match status" value="3"/>
</dbReference>
<keyword evidence="5" id="KW-0378">Hydrolase</keyword>
<evidence type="ECO:0000256" key="2">
    <source>
        <dbReference type="ARBA" id="ARBA00007357"/>
    </source>
</evidence>
<evidence type="ECO:0000313" key="11">
    <source>
        <dbReference type="EMBL" id="DAZ96564.1"/>
    </source>
</evidence>
<dbReference type="EMBL" id="DAKRPA010000163">
    <property type="protein sequence ID" value="DAZ96564.1"/>
    <property type="molecule type" value="Genomic_DNA"/>
</dbReference>
<sequence>VSYAHSATATLGAICLLAGSPANAELPSEVRAWMDESVKPCDNFYYVCGNFIKNSPLTEETSAVIMMLTDTTNQTGKLYASCMNTARIEELGVAPLQGVLKKLDTIDKHDEISSVYWQTINQRHPCLRDAQPSDHCARVCHARRRPNRTFRGTQHFDNVVPLYTTESALPSAANPDKPYFPLTVDESRAKYPLLVDAFFRNVKQLANDAPALVASPKYFAEAEKIIQETDIEVLKGFVNFSIIHSSMHGMPEALRNAQFALRCQFDTCQGDTMGKLVFEAWHEEAGVKMSNLLLGSLLNFMEKRVQELEWLSKETREAAVKKLKTTTRFVGASEVVEEYKFDENEAFLTNLEHAVRLARKAMLNTAGKPVDRSKWMTTDLHHPVCNFAGLSSVIGICFVLAQPRDYDSTGRYHDENGSLRRWWTDADDAEFKRRSQCFIDQYSSFKLTDDEGDYVINNTGTMTLGENIADNSGLRLARQGYKLFAKENPQLLKGTYNENANAGYIMTNVLADGHRVAPARVNGMMSNKGSSEVFQCPVGSTMNPETKCEIW</sequence>
<proteinExistence type="inferred from homology"/>
<keyword evidence="6" id="KW-0862">Zinc</keyword>
<comment type="cofactor">
    <cofactor evidence="1">
        <name>Zn(2+)</name>
        <dbReference type="ChEBI" id="CHEBI:29105"/>
    </cofactor>
</comment>
<comment type="similarity">
    <text evidence="2">Belongs to the peptidase M13 family.</text>
</comment>
<dbReference type="InterPro" id="IPR042089">
    <property type="entry name" value="Peptidase_M13_dom_2"/>
</dbReference>
<keyword evidence="3" id="KW-0645">Protease</keyword>
<accession>A0AAV2YT71</accession>
<evidence type="ECO:0000256" key="8">
    <source>
        <dbReference type="SAM" id="SignalP"/>
    </source>
</evidence>
<dbReference type="SUPFAM" id="SSF55486">
    <property type="entry name" value="Metalloproteases ('zincins'), catalytic domain"/>
    <property type="match status" value="1"/>
</dbReference>
<feature type="signal peptide" evidence="8">
    <location>
        <begin position="1"/>
        <end position="24"/>
    </location>
</feature>
<evidence type="ECO:0000256" key="1">
    <source>
        <dbReference type="ARBA" id="ARBA00001947"/>
    </source>
</evidence>
<dbReference type="GO" id="GO:0004222">
    <property type="term" value="F:metalloendopeptidase activity"/>
    <property type="evidence" value="ECO:0007669"/>
    <property type="project" value="InterPro"/>
</dbReference>
<name>A0AAV2YT71_9STRA</name>
<dbReference type="PROSITE" id="PS51885">
    <property type="entry name" value="NEPRILYSIN"/>
    <property type="match status" value="1"/>
</dbReference>
<organism evidence="11 12">
    <name type="scientific">Lagenidium giganteum</name>
    <dbReference type="NCBI Taxonomy" id="4803"/>
    <lineage>
        <taxon>Eukaryota</taxon>
        <taxon>Sar</taxon>
        <taxon>Stramenopiles</taxon>
        <taxon>Oomycota</taxon>
        <taxon>Peronosporomycetes</taxon>
        <taxon>Pythiales</taxon>
        <taxon>Pythiaceae</taxon>
    </lineage>
</organism>
<dbReference type="GO" id="GO:0016485">
    <property type="term" value="P:protein processing"/>
    <property type="evidence" value="ECO:0007669"/>
    <property type="project" value="TreeGrafter"/>
</dbReference>
<evidence type="ECO:0008006" key="13">
    <source>
        <dbReference type="Google" id="ProtNLM"/>
    </source>
</evidence>
<dbReference type="PANTHER" id="PTHR11733">
    <property type="entry name" value="ZINC METALLOPROTEASE FAMILY M13 NEPRILYSIN-RELATED"/>
    <property type="match status" value="1"/>
</dbReference>
<dbReference type="Pfam" id="PF05649">
    <property type="entry name" value="Peptidase_M13_N"/>
    <property type="match status" value="2"/>
</dbReference>
<evidence type="ECO:0000313" key="12">
    <source>
        <dbReference type="Proteomes" id="UP001146120"/>
    </source>
</evidence>